<dbReference type="PANTHER" id="PTHR37164">
    <property type="entry name" value="BACTERIOHEMERYTHRIN"/>
    <property type="match status" value="1"/>
</dbReference>
<dbReference type="KEGG" id="pmaw:MACH26_12940"/>
<evidence type="ECO:0000256" key="3">
    <source>
        <dbReference type="ARBA" id="ARBA00023004"/>
    </source>
</evidence>
<dbReference type="GO" id="GO:0046872">
    <property type="term" value="F:metal ion binding"/>
    <property type="evidence" value="ECO:0007669"/>
    <property type="project" value="UniProtKB-KW"/>
</dbReference>
<dbReference type="NCBIfam" id="TIGR02481">
    <property type="entry name" value="hemeryth_dom"/>
    <property type="match status" value="1"/>
</dbReference>
<dbReference type="Proteomes" id="UP001333710">
    <property type="component" value="Chromosome"/>
</dbReference>
<dbReference type="CDD" id="cd12107">
    <property type="entry name" value="Hemerythrin"/>
    <property type="match status" value="1"/>
</dbReference>
<dbReference type="Pfam" id="PF01814">
    <property type="entry name" value="Hemerythrin"/>
    <property type="match status" value="1"/>
</dbReference>
<reference evidence="5" key="1">
    <citation type="submission" date="2023-01" db="EMBL/GenBank/DDBJ databases">
        <title>Complete genome sequence of Planctobacterium marinum strain Dej080120_11.</title>
        <authorList>
            <person name="Ueki S."/>
            <person name="Maruyama F."/>
        </authorList>
    </citation>
    <scope>NUCLEOTIDE SEQUENCE</scope>
    <source>
        <strain evidence="5">Dej080120_11</strain>
    </source>
</reference>
<keyword evidence="2" id="KW-0479">Metal-binding</keyword>
<dbReference type="InterPro" id="IPR035938">
    <property type="entry name" value="Hemerythrin-like_sf"/>
</dbReference>
<name>A0AA48HTX0_9ALTE</name>
<dbReference type="InterPro" id="IPR012312">
    <property type="entry name" value="Hemerythrin-like"/>
</dbReference>
<dbReference type="EMBL" id="AP027272">
    <property type="protein sequence ID" value="BDX05773.1"/>
    <property type="molecule type" value="Genomic_DNA"/>
</dbReference>
<dbReference type="InterPro" id="IPR012827">
    <property type="entry name" value="Hemerythrin_metal-bd"/>
</dbReference>
<keyword evidence="6" id="KW-1185">Reference proteome</keyword>
<feature type="domain" description="Hemerythrin-like" evidence="4">
    <location>
        <begin position="18"/>
        <end position="128"/>
    </location>
</feature>
<keyword evidence="3" id="KW-0408">Iron</keyword>
<evidence type="ECO:0000259" key="4">
    <source>
        <dbReference type="Pfam" id="PF01814"/>
    </source>
</evidence>
<proteinExistence type="inferred from homology"/>
<evidence type="ECO:0000256" key="2">
    <source>
        <dbReference type="ARBA" id="ARBA00022723"/>
    </source>
</evidence>
<sequence>MGNETVHTYKWQDKFYVGVEGIDLEHKNLLTCLNKLIVAQHLDKSIVLKLADEVILYAQFHFLSEENLMYLLHSRDLEAHCQEHKTVIKTLQNKRGHLEESINHLQDFAEYLVHWFVEHTQTTDRQFADYINHCQAEKDTPEYLIKSLEVAV</sequence>
<gene>
    <name evidence="5" type="ORF">MACH26_12940</name>
</gene>
<dbReference type="SUPFAM" id="SSF47188">
    <property type="entry name" value="Hemerythrin-like"/>
    <property type="match status" value="1"/>
</dbReference>
<dbReference type="PANTHER" id="PTHR37164:SF1">
    <property type="entry name" value="BACTERIOHEMERYTHRIN"/>
    <property type="match status" value="1"/>
</dbReference>
<evidence type="ECO:0000256" key="1">
    <source>
        <dbReference type="ARBA" id="ARBA00010587"/>
    </source>
</evidence>
<evidence type="ECO:0000313" key="6">
    <source>
        <dbReference type="Proteomes" id="UP001333710"/>
    </source>
</evidence>
<dbReference type="AlphaFoldDB" id="A0AA48HTX0"/>
<accession>A0AA48HTX0</accession>
<dbReference type="InterPro" id="IPR050669">
    <property type="entry name" value="Hemerythrin"/>
</dbReference>
<evidence type="ECO:0000313" key="5">
    <source>
        <dbReference type="EMBL" id="BDX05773.1"/>
    </source>
</evidence>
<dbReference type="Gene3D" id="1.20.120.50">
    <property type="entry name" value="Hemerythrin-like"/>
    <property type="match status" value="1"/>
</dbReference>
<protein>
    <submittedName>
        <fullName evidence="5">Bacteriohemerythrin</fullName>
    </submittedName>
</protein>
<comment type="similarity">
    <text evidence="1">Belongs to the hemerythrin family.</text>
</comment>
<organism evidence="5 6">
    <name type="scientific">Planctobacterium marinum</name>
    <dbReference type="NCBI Taxonomy" id="1631968"/>
    <lineage>
        <taxon>Bacteria</taxon>
        <taxon>Pseudomonadati</taxon>
        <taxon>Pseudomonadota</taxon>
        <taxon>Gammaproteobacteria</taxon>
        <taxon>Alteromonadales</taxon>
        <taxon>Alteromonadaceae</taxon>
        <taxon>Planctobacterium</taxon>
    </lineage>
</organism>